<comment type="subcellular location">
    <subcellularLocation>
        <location evidence="1">Membrane</location>
    </subcellularLocation>
</comment>
<keyword evidence="3" id="KW-0732">Signal</keyword>
<keyword evidence="4" id="KW-0249">Electron transport</keyword>
<name>A0AA39S1T8_ACESA</name>
<dbReference type="PANTHER" id="PTHR23130">
    <property type="entry name" value="CYTOCHROME B561 AND DOMON DOMAIN-CONTAINING PROTEIN"/>
    <property type="match status" value="1"/>
</dbReference>
<evidence type="ECO:0000313" key="8">
    <source>
        <dbReference type="Proteomes" id="UP001168877"/>
    </source>
</evidence>
<dbReference type="PROSITE" id="PS50836">
    <property type="entry name" value="DOMON"/>
    <property type="match status" value="1"/>
</dbReference>
<dbReference type="CDD" id="cd09629">
    <property type="entry name" value="DOMON_CIL1_like"/>
    <property type="match status" value="1"/>
</dbReference>
<dbReference type="AlphaFoldDB" id="A0AA39S1T8"/>
<evidence type="ECO:0000256" key="5">
    <source>
        <dbReference type="ARBA" id="ARBA00023136"/>
    </source>
</evidence>
<dbReference type="InterPro" id="IPR045265">
    <property type="entry name" value="AIR12_DOMON"/>
</dbReference>
<keyword evidence="5" id="KW-0472">Membrane</keyword>
<evidence type="ECO:0000256" key="4">
    <source>
        <dbReference type="ARBA" id="ARBA00022982"/>
    </source>
</evidence>
<keyword evidence="2" id="KW-0813">Transport</keyword>
<comment type="caution">
    <text evidence="7">The sequence shown here is derived from an EMBL/GenBank/DDBJ whole genome shotgun (WGS) entry which is preliminary data.</text>
</comment>
<dbReference type="GO" id="GO:0016020">
    <property type="term" value="C:membrane"/>
    <property type="evidence" value="ECO:0007669"/>
    <property type="project" value="UniProtKB-SubCell"/>
</dbReference>
<reference evidence="7" key="2">
    <citation type="submission" date="2023-06" db="EMBL/GenBank/DDBJ databases">
        <authorList>
            <person name="Swenson N.G."/>
            <person name="Wegrzyn J.L."/>
            <person name="Mcevoy S.L."/>
        </authorList>
    </citation>
    <scope>NUCLEOTIDE SEQUENCE</scope>
    <source>
        <strain evidence="7">NS2018</strain>
        <tissue evidence="7">Leaf</tissue>
    </source>
</reference>
<keyword evidence="8" id="KW-1185">Reference proteome</keyword>
<evidence type="ECO:0000256" key="3">
    <source>
        <dbReference type="ARBA" id="ARBA00022729"/>
    </source>
</evidence>
<proteinExistence type="predicted"/>
<dbReference type="EMBL" id="JAUESC010000381">
    <property type="protein sequence ID" value="KAK0588871.1"/>
    <property type="molecule type" value="Genomic_DNA"/>
</dbReference>
<dbReference type="Proteomes" id="UP001168877">
    <property type="component" value="Unassembled WGS sequence"/>
</dbReference>
<dbReference type="InterPro" id="IPR005018">
    <property type="entry name" value="DOMON_domain"/>
</dbReference>
<feature type="domain" description="DOMON" evidence="6">
    <location>
        <begin position="59"/>
        <end position="172"/>
    </location>
</feature>
<sequence>MSISKRSYIQCRTEISSRTIFICCTILSLLFFISSAKTCKKYTFPSNQVFHSCRDLPVLKAHLHWSYIPSTRSVHIAYRAAQTPKGWVSWAINPTGNGMIGSQAIVAFSRIDGSMNVYPTPINSYNPSMQPGALTIPVSNISATYGNNQMTIFAVLGPLVNGTTFNLVWQEGSTVTNGIPQMHSTSGPNIESVETLDFLS</sequence>
<accession>A0AA39S1T8</accession>
<gene>
    <name evidence="7" type="ORF">LWI29_006481</name>
</gene>
<dbReference type="PANTHER" id="PTHR23130:SF159">
    <property type="entry name" value="OS08G0335600 PROTEIN"/>
    <property type="match status" value="1"/>
</dbReference>
<evidence type="ECO:0000259" key="6">
    <source>
        <dbReference type="PROSITE" id="PS50836"/>
    </source>
</evidence>
<dbReference type="Pfam" id="PF04526">
    <property type="entry name" value="DUF568"/>
    <property type="match status" value="1"/>
</dbReference>
<reference evidence="7" key="1">
    <citation type="journal article" date="2022" name="Plant J.">
        <title>Strategies of tolerance reflected in two North American maple genomes.</title>
        <authorList>
            <person name="McEvoy S.L."/>
            <person name="Sezen U.U."/>
            <person name="Trouern-Trend A."/>
            <person name="McMahon S.M."/>
            <person name="Schaberg P.G."/>
            <person name="Yang J."/>
            <person name="Wegrzyn J.L."/>
            <person name="Swenson N.G."/>
        </authorList>
    </citation>
    <scope>NUCLEOTIDE SEQUENCE</scope>
    <source>
        <strain evidence="7">NS2018</strain>
    </source>
</reference>
<organism evidence="7 8">
    <name type="scientific">Acer saccharum</name>
    <name type="common">Sugar maple</name>
    <dbReference type="NCBI Taxonomy" id="4024"/>
    <lineage>
        <taxon>Eukaryota</taxon>
        <taxon>Viridiplantae</taxon>
        <taxon>Streptophyta</taxon>
        <taxon>Embryophyta</taxon>
        <taxon>Tracheophyta</taxon>
        <taxon>Spermatophyta</taxon>
        <taxon>Magnoliopsida</taxon>
        <taxon>eudicotyledons</taxon>
        <taxon>Gunneridae</taxon>
        <taxon>Pentapetalae</taxon>
        <taxon>rosids</taxon>
        <taxon>malvids</taxon>
        <taxon>Sapindales</taxon>
        <taxon>Sapindaceae</taxon>
        <taxon>Hippocastanoideae</taxon>
        <taxon>Acereae</taxon>
        <taxon>Acer</taxon>
    </lineage>
</organism>
<evidence type="ECO:0000256" key="1">
    <source>
        <dbReference type="ARBA" id="ARBA00004370"/>
    </source>
</evidence>
<evidence type="ECO:0000256" key="2">
    <source>
        <dbReference type="ARBA" id="ARBA00022448"/>
    </source>
</evidence>
<protein>
    <recommendedName>
        <fullName evidence="6">DOMON domain-containing protein</fullName>
    </recommendedName>
</protein>
<evidence type="ECO:0000313" key="7">
    <source>
        <dbReference type="EMBL" id="KAK0588871.1"/>
    </source>
</evidence>